<protein>
    <submittedName>
        <fullName evidence="1">Uncharacterized protein</fullName>
    </submittedName>
</protein>
<dbReference type="AlphaFoldDB" id="A0A2P2NCP8"/>
<accession>A0A2P2NCP8</accession>
<organism evidence="1">
    <name type="scientific">Rhizophora mucronata</name>
    <name type="common">Asiatic mangrove</name>
    <dbReference type="NCBI Taxonomy" id="61149"/>
    <lineage>
        <taxon>Eukaryota</taxon>
        <taxon>Viridiplantae</taxon>
        <taxon>Streptophyta</taxon>
        <taxon>Embryophyta</taxon>
        <taxon>Tracheophyta</taxon>
        <taxon>Spermatophyta</taxon>
        <taxon>Magnoliopsida</taxon>
        <taxon>eudicotyledons</taxon>
        <taxon>Gunneridae</taxon>
        <taxon>Pentapetalae</taxon>
        <taxon>rosids</taxon>
        <taxon>fabids</taxon>
        <taxon>Malpighiales</taxon>
        <taxon>Rhizophoraceae</taxon>
        <taxon>Rhizophora</taxon>
    </lineage>
</organism>
<reference evidence="1" key="1">
    <citation type="submission" date="2018-02" db="EMBL/GenBank/DDBJ databases">
        <title>Rhizophora mucronata_Transcriptome.</title>
        <authorList>
            <person name="Meera S.P."/>
            <person name="Sreeshan A."/>
            <person name="Augustine A."/>
        </authorList>
    </citation>
    <scope>NUCLEOTIDE SEQUENCE</scope>
    <source>
        <tissue evidence="1">Leaf</tissue>
    </source>
</reference>
<evidence type="ECO:0000313" key="1">
    <source>
        <dbReference type="EMBL" id="MBX40210.1"/>
    </source>
</evidence>
<proteinExistence type="predicted"/>
<name>A0A2P2NCP8_RHIMU</name>
<sequence length="25" mass="2907">MRGYTLDLSRNHSMKKLNFLGEAPK</sequence>
<dbReference type="EMBL" id="GGEC01059726">
    <property type="protein sequence ID" value="MBX40210.1"/>
    <property type="molecule type" value="Transcribed_RNA"/>
</dbReference>